<accession>A0A3P8KUA5</accession>
<organism evidence="1 2">
    <name type="scientific">Schistosoma mattheei</name>
    <dbReference type="NCBI Taxonomy" id="31246"/>
    <lineage>
        <taxon>Eukaryota</taxon>
        <taxon>Metazoa</taxon>
        <taxon>Spiralia</taxon>
        <taxon>Lophotrochozoa</taxon>
        <taxon>Platyhelminthes</taxon>
        <taxon>Trematoda</taxon>
        <taxon>Digenea</taxon>
        <taxon>Strigeidida</taxon>
        <taxon>Schistosomatoidea</taxon>
        <taxon>Schistosomatidae</taxon>
        <taxon>Schistosoma</taxon>
    </lineage>
</organism>
<gene>
    <name evidence="1" type="ORF">SMTD_LOCUS21200</name>
</gene>
<evidence type="ECO:0000313" key="1">
    <source>
        <dbReference type="EMBL" id="VDP84359.1"/>
    </source>
</evidence>
<reference evidence="1 2" key="1">
    <citation type="submission" date="2018-11" db="EMBL/GenBank/DDBJ databases">
        <authorList>
            <consortium name="Pathogen Informatics"/>
        </authorList>
    </citation>
    <scope>NUCLEOTIDE SEQUENCE [LARGE SCALE GENOMIC DNA]</scope>
    <source>
        <strain>Denwood</strain>
        <strain evidence="2">Zambia</strain>
    </source>
</reference>
<protein>
    <submittedName>
        <fullName evidence="1">Uncharacterized protein</fullName>
    </submittedName>
</protein>
<name>A0A3P8KUA5_9TREM</name>
<dbReference type="EMBL" id="UZAL01046591">
    <property type="protein sequence ID" value="VDP84359.1"/>
    <property type="molecule type" value="Genomic_DNA"/>
</dbReference>
<dbReference type="AlphaFoldDB" id="A0A3P8KUA5"/>
<keyword evidence="2" id="KW-1185">Reference proteome</keyword>
<sequence>MNVKKAIKYGFLLQCQFTRIQRTTHQINGLCKTNLIMMVIESMRLKLIILLKPVPWLVLARELSSRHGTSKCERSDDNQVARGLLDL</sequence>
<proteinExistence type="predicted"/>
<dbReference type="Proteomes" id="UP000269396">
    <property type="component" value="Unassembled WGS sequence"/>
</dbReference>
<evidence type="ECO:0000313" key="2">
    <source>
        <dbReference type="Proteomes" id="UP000269396"/>
    </source>
</evidence>